<dbReference type="PRINTS" id="PR00080">
    <property type="entry name" value="SDRFAMILY"/>
</dbReference>
<dbReference type="PATRIC" id="fig|220754.4.peg.2589"/>
<dbReference type="InterPro" id="IPR020904">
    <property type="entry name" value="Sc_DH/Rdtase_CS"/>
</dbReference>
<dbReference type="PIRSF" id="PIRSF000126">
    <property type="entry name" value="11-beta-HSD1"/>
    <property type="match status" value="1"/>
</dbReference>
<dbReference type="SUPFAM" id="SSF51735">
    <property type="entry name" value="NAD(P)-binding Rossmann-fold domains"/>
    <property type="match status" value="1"/>
</dbReference>
<dbReference type="Proteomes" id="UP000031972">
    <property type="component" value="Unassembled WGS sequence"/>
</dbReference>
<dbReference type="PRINTS" id="PR00081">
    <property type="entry name" value="GDHRDH"/>
</dbReference>
<protein>
    <submittedName>
        <fullName evidence="4">Oxidoreductase</fullName>
    </submittedName>
</protein>
<comment type="similarity">
    <text evidence="1 3">Belongs to the short-chain dehydrogenases/reductases (SDR) family.</text>
</comment>
<dbReference type="InterPro" id="IPR036291">
    <property type="entry name" value="NAD(P)-bd_dom_sf"/>
</dbReference>
<dbReference type="Gene3D" id="3.40.50.720">
    <property type="entry name" value="NAD(P)-binding Rossmann-like Domain"/>
    <property type="match status" value="1"/>
</dbReference>
<reference evidence="4 5" key="1">
    <citation type="submission" date="2015-01" db="EMBL/GenBank/DDBJ databases">
        <title>Jeotgalibacillus campisalis genome sequencing.</title>
        <authorList>
            <person name="Goh K.M."/>
            <person name="Chan K.-G."/>
            <person name="Yaakop A.S."/>
            <person name="Ee R."/>
            <person name="Gan H.M."/>
            <person name="Chan C.S."/>
        </authorList>
    </citation>
    <scope>NUCLEOTIDE SEQUENCE [LARGE SCALE GENOMIC DNA]</scope>
    <source>
        <strain evidence="4 5">SF-57</strain>
    </source>
</reference>
<dbReference type="InterPro" id="IPR002347">
    <property type="entry name" value="SDR_fam"/>
</dbReference>
<dbReference type="FunFam" id="3.40.50.720:FF:000047">
    <property type="entry name" value="NADP-dependent L-serine/L-allo-threonine dehydrogenase"/>
    <property type="match status" value="1"/>
</dbReference>
<sequence>MSRKLEGKKIMITGASSGLGVEIAKKCAQQGAILLLVGRNESRLEAIVQECCILGAREVLAYPYDLRNVHEIPSLINSVNEKAEGIDVLINNAGFGLFERLDQTSIQTVQDMFNVNVLSLIILTKSVIPIMKRGNKAHIINIASQAGKLATPKSSIYSATKFAVIGFSNSLRMELAEENIAVTVINPGPIDTSFFDQADSSGTYAKSVKRYMLNPEKVASKTVQSIFTNKREINLPAWMNGLAKIHTLFPSIVEAVGKKGFHSK</sequence>
<dbReference type="AlphaFoldDB" id="A0A0C2VA93"/>
<comment type="caution">
    <text evidence="4">The sequence shown here is derived from an EMBL/GenBank/DDBJ whole genome shotgun (WGS) entry which is preliminary data.</text>
</comment>
<evidence type="ECO:0000313" key="4">
    <source>
        <dbReference type="EMBL" id="KIL45897.1"/>
    </source>
</evidence>
<gene>
    <name evidence="4" type="ORF">KR50_25720</name>
</gene>
<keyword evidence="2" id="KW-0560">Oxidoreductase</keyword>
<dbReference type="GO" id="GO:0016616">
    <property type="term" value="F:oxidoreductase activity, acting on the CH-OH group of donors, NAD or NADP as acceptor"/>
    <property type="evidence" value="ECO:0007669"/>
    <property type="project" value="UniProtKB-ARBA"/>
</dbReference>
<keyword evidence="5" id="KW-1185">Reference proteome</keyword>
<dbReference type="EMBL" id="JXRR01000017">
    <property type="protein sequence ID" value="KIL45897.1"/>
    <property type="molecule type" value="Genomic_DNA"/>
</dbReference>
<evidence type="ECO:0000256" key="1">
    <source>
        <dbReference type="ARBA" id="ARBA00006484"/>
    </source>
</evidence>
<proteinExistence type="inferred from homology"/>
<evidence type="ECO:0000256" key="3">
    <source>
        <dbReference type="RuleBase" id="RU000363"/>
    </source>
</evidence>
<dbReference type="PANTHER" id="PTHR44196:SF1">
    <property type="entry name" value="DEHYDROGENASE_REDUCTASE SDR FAMILY MEMBER 7B"/>
    <property type="match status" value="1"/>
</dbReference>
<evidence type="ECO:0000313" key="5">
    <source>
        <dbReference type="Proteomes" id="UP000031972"/>
    </source>
</evidence>
<accession>A0A0C2VA93</accession>
<dbReference type="OrthoDB" id="9793345at2"/>
<name>A0A0C2VA93_9BACL</name>
<dbReference type="Pfam" id="PF00106">
    <property type="entry name" value="adh_short"/>
    <property type="match status" value="1"/>
</dbReference>
<organism evidence="4 5">
    <name type="scientific">Jeotgalibacillus campisalis</name>
    <dbReference type="NCBI Taxonomy" id="220754"/>
    <lineage>
        <taxon>Bacteria</taxon>
        <taxon>Bacillati</taxon>
        <taxon>Bacillota</taxon>
        <taxon>Bacilli</taxon>
        <taxon>Bacillales</taxon>
        <taxon>Caryophanaceae</taxon>
        <taxon>Jeotgalibacillus</taxon>
    </lineage>
</organism>
<dbReference type="PANTHER" id="PTHR44196">
    <property type="entry name" value="DEHYDROGENASE/REDUCTASE SDR FAMILY MEMBER 7B"/>
    <property type="match status" value="1"/>
</dbReference>
<dbReference type="GO" id="GO:0016020">
    <property type="term" value="C:membrane"/>
    <property type="evidence" value="ECO:0007669"/>
    <property type="project" value="TreeGrafter"/>
</dbReference>
<dbReference type="PROSITE" id="PS00061">
    <property type="entry name" value="ADH_SHORT"/>
    <property type="match status" value="1"/>
</dbReference>
<evidence type="ECO:0000256" key="2">
    <source>
        <dbReference type="ARBA" id="ARBA00023002"/>
    </source>
</evidence>
<dbReference type="RefSeq" id="WP_041059044.1">
    <property type="nucleotide sequence ID" value="NZ_JXRR01000017.1"/>
</dbReference>